<dbReference type="Pfam" id="PF07885">
    <property type="entry name" value="Ion_trans_2"/>
    <property type="match status" value="2"/>
</dbReference>
<keyword evidence="3 8" id="KW-0812">Transmembrane</keyword>
<keyword evidence="7 8" id="KW-0407">Ion channel</keyword>
<accession>A0A0D8XAK7</accession>
<feature type="domain" description="Potassium channel" evidence="10">
    <location>
        <begin position="121"/>
        <end position="177"/>
    </location>
</feature>
<reference evidence="11 12" key="1">
    <citation type="submission" date="2013-11" db="EMBL/GenBank/DDBJ databases">
        <title>Draft genome of the bovine lungworm Dictyocaulus viviparus.</title>
        <authorList>
            <person name="Mitreva M."/>
        </authorList>
    </citation>
    <scope>NUCLEOTIDE SEQUENCE [LARGE SCALE GENOMIC DNA]</scope>
    <source>
        <strain evidence="11 12">HannoverDv2000</strain>
    </source>
</reference>
<dbReference type="GO" id="GO:0015271">
    <property type="term" value="F:outward rectifier potassium channel activity"/>
    <property type="evidence" value="ECO:0007669"/>
    <property type="project" value="TreeGrafter"/>
</dbReference>
<sequence length="444" mass="51059">MCLTNSQAYRLILFIKKIYQKYNLSHLLLLLSYAVFIVVSAAAFFVLESLHSEEFYRKWQQRLENDRNSFVVKEILPEIFNNTKLLLYIHMQKSQYLTSIINKRLELYESQLKLRAPTPVMPWTFINSLLFVFSTITSIGYGYTYPVTKSGRMLFIVISLIGIPFTIIVIKDISYIITRLMNLPCELLARCWNAFRFCTLQPFDEEELERKLHYDHNKDKDYRLHSAERLLAIPVTVATMALIGWVSIGCLIMNVFMPNHDTSANLYFIFNSLATIGMSDIELGQQPLLIILLSMYLLIGLSIVSLFMNLLHTKFSRGYWWQGGMYIPLRSYHLAASHMLGSFDSYEELDLNNDCPLNNMTTLGVLQIDNKCSLLQTIKSDFAYMDANTQTEKTVSNTFCLPSASHSSSTVMLPIPHTSHEDVNSLIVETYGVKPARLISCTRK</sequence>
<dbReference type="PRINTS" id="PR01333">
    <property type="entry name" value="2POREKCHANEL"/>
</dbReference>
<evidence type="ECO:0000256" key="5">
    <source>
        <dbReference type="ARBA" id="ARBA00023065"/>
    </source>
</evidence>
<feature type="transmembrane region" description="Helical" evidence="9">
    <location>
        <begin position="230"/>
        <end position="257"/>
    </location>
</feature>
<protein>
    <submittedName>
        <fullName evidence="11">Ion channel</fullName>
    </submittedName>
</protein>
<dbReference type="InterPro" id="IPR013099">
    <property type="entry name" value="K_chnl_dom"/>
</dbReference>
<dbReference type="EMBL" id="KN716789">
    <property type="protein sequence ID" value="KJH41613.1"/>
    <property type="molecule type" value="Genomic_DNA"/>
</dbReference>
<dbReference type="Proteomes" id="UP000053766">
    <property type="component" value="Unassembled WGS sequence"/>
</dbReference>
<keyword evidence="4 9" id="KW-1133">Transmembrane helix</keyword>
<dbReference type="GO" id="GO:0022841">
    <property type="term" value="F:potassium ion leak channel activity"/>
    <property type="evidence" value="ECO:0007669"/>
    <property type="project" value="TreeGrafter"/>
</dbReference>
<feature type="transmembrane region" description="Helical" evidence="9">
    <location>
        <begin position="288"/>
        <end position="311"/>
    </location>
</feature>
<evidence type="ECO:0000259" key="10">
    <source>
        <dbReference type="Pfam" id="PF07885"/>
    </source>
</evidence>
<evidence type="ECO:0000256" key="9">
    <source>
        <dbReference type="SAM" id="Phobius"/>
    </source>
</evidence>
<keyword evidence="2 8" id="KW-0813">Transport</keyword>
<evidence type="ECO:0000313" key="11">
    <source>
        <dbReference type="EMBL" id="KJH41613.1"/>
    </source>
</evidence>
<evidence type="ECO:0000256" key="2">
    <source>
        <dbReference type="ARBA" id="ARBA00022448"/>
    </source>
</evidence>
<feature type="transmembrane region" description="Helical" evidence="9">
    <location>
        <begin position="153"/>
        <end position="170"/>
    </location>
</feature>
<dbReference type="InterPro" id="IPR003280">
    <property type="entry name" value="2pore_dom_K_chnl"/>
</dbReference>
<dbReference type="OrthoDB" id="297496at2759"/>
<evidence type="ECO:0000313" key="12">
    <source>
        <dbReference type="Proteomes" id="UP000053766"/>
    </source>
</evidence>
<comment type="subcellular location">
    <subcellularLocation>
        <location evidence="1">Membrane</location>
        <topology evidence="1">Multi-pass membrane protein</topology>
    </subcellularLocation>
</comment>
<proteinExistence type="inferred from homology"/>
<dbReference type="PANTHER" id="PTHR11003:SF337">
    <property type="entry name" value="POTASSIUM CHANNEL DOMAIN-CONTAINING PROTEIN"/>
    <property type="match status" value="1"/>
</dbReference>
<feature type="transmembrane region" description="Helical" evidence="9">
    <location>
        <begin position="120"/>
        <end position="141"/>
    </location>
</feature>
<evidence type="ECO:0000256" key="7">
    <source>
        <dbReference type="ARBA" id="ARBA00023303"/>
    </source>
</evidence>
<dbReference type="SUPFAM" id="SSF81324">
    <property type="entry name" value="Voltage-gated potassium channels"/>
    <property type="match status" value="2"/>
</dbReference>
<dbReference type="GO" id="GO:0030322">
    <property type="term" value="P:stabilization of membrane potential"/>
    <property type="evidence" value="ECO:0007669"/>
    <property type="project" value="TreeGrafter"/>
</dbReference>
<evidence type="ECO:0000256" key="1">
    <source>
        <dbReference type="ARBA" id="ARBA00004141"/>
    </source>
</evidence>
<feature type="domain" description="Potassium channel" evidence="10">
    <location>
        <begin position="248"/>
        <end position="314"/>
    </location>
</feature>
<evidence type="ECO:0000256" key="8">
    <source>
        <dbReference type="RuleBase" id="RU003857"/>
    </source>
</evidence>
<reference evidence="12" key="2">
    <citation type="journal article" date="2016" name="Sci. Rep.">
        <title>Dictyocaulus viviparus genome, variome and transcriptome elucidate lungworm biology and support future intervention.</title>
        <authorList>
            <person name="McNulty S.N."/>
            <person name="Strube C."/>
            <person name="Rosa B.A."/>
            <person name="Martin J.C."/>
            <person name="Tyagi R."/>
            <person name="Choi Y.J."/>
            <person name="Wang Q."/>
            <person name="Hallsworth Pepin K."/>
            <person name="Zhang X."/>
            <person name="Ozersky P."/>
            <person name="Wilson R.K."/>
            <person name="Sternberg P.W."/>
            <person name="Gasser R.B."/>
            <person name="Mitreva M."/>
        </authorList>
    </citation>
    <scope>NUCLEOTIDE SEQUENCE [LARGE SCALE GENOMIC DNA]</scope>
    <source>
        <strain evidence="12">HannoverDv2000</strain>
    </source>
</reference>
<dbReference type="AlphaFoldDB" id="A0A0D8XAK7"/>
<dbReference type="GO" id="GO:0005886">
    <property type="term" value="C:plasma membrane"/>
    <property type="evidence" value="ECO:0007669"/>
    <property type="project" value="TreeGrafter"/>
</dbReference>
<keyword evidence="12" id="KW-1185">Reference proteome</keyword>
<dbReference type="PANTHER" id="PTHR11003">
    <property type="entry name" value="POTASSIUM CHANNEL, SUBFAMILY K"/>
    <property type="match status" value="1"/>
</dbReference>
<evidence type="ECO:0000256" key="3">
    <source>
        <dbReference type="ARBA" id="ARBA00022692"/>
    </source>
</evidence>
<comment type="similarity">
    <text evidence="8">Belongs to the two pore domain potassium channel (TC 1.A.1.8) family.</text>
</comment>
<dbReference type="Gene3D" id="1.10.287.70">
    <property type="match status" value="1"/>
</dbReference>
<feature type="transmembrane region" description="Helical" evidence="9">
    <location>
        <begin position="27"/>
        <end position="47"/>
    </location>
</feature>
<name>A0A0D8XAK7_DICVI</name>
<evidence type="ECO:0000256" key="4">
    <source>
        <dbReference type="ARBA" id="ARBA00022989"/>
    </source>
</evidence>
<gene>
    <name evidence="11" type="ORF">DICVIV_12412</name>
</gene>
<keyword evidence="6 9" id="KW-0472">Membrane</keyword>
<keyword evidence="5 8" id="KW-0406">Ion transport</keyword>
<organism evidence="11 12">
    <name type="scientific">Dictyocaulus viviparus</name>
    <name type="common">Bovine lungworm</name>
    <dbReference type="NCBI Taxonomy" id="29172"/>
    <lineage>
        <taxon>Eukaryota</taxon>
        <taxon>Metazoa</taxon>
        <taxon>Ecdysozoa</taxon>
        <taxon>Nematoda</taxon>
        <taxon>Chromadorea</taxon>
        <taxon>Rhabditida</taxon>
        <taxon>Rhabditina</taxon>
        <taxon>Rhabditomorpha</taxon>
        <taxon>Strongyloidea</taxon>
        <taxon>Metastrongylidae</taxon>
        <taxon>Dictyocaulus</taxon>
    </lineage>
</organism>
<evidence type="ECO:0000256" key="6">
    <source>
        <dbReference type="ARBA" id="ARBA00023136"/>
    </source>
</evidence>